<dbReference type="SUPFAM" id="SSF53822">
    <property type="entry name" value="Periplasmic binding protein-like I"/>
    <property type="match status" value="1"/>
</dbReference>
<reference evidence="5 6" key="1">
    <citation type="submission" date="2015-09" db="EMBL/GenBank/DDBJ databases">
        <authorList>
            <consortium name="Pathogen Informatics"/>
        </authorList>
    </citation>
    <scope>NUCLEOTIDE SEQUENCE [LARGE SCALE GENOMIC DNA]</scope>
    <source>
        <strain evidence="5 6">2789STDY5834956</strain>
    </source>
</reference>
<accession>A0A174SUG7</accession>
<evidence type="ECO:0000259" key="4">
    <source>
        <dbReference type="PROSITE" id="PS50932"/>
    </source>
</evidence>
<dbReference type="Gene3D" id="3.40.50.2300">
    <property type="match status" value="2"/>
</dbReference>
<dbReference type="EMBL" id="CZBO01000002">
    <property type="protein sequence ID" value="CUP99045.1"/>
    <property type="molecule type" value="Genomic_DNA"/>
</dbReference>
<keyword evidence="1" id="KW-0805">Transcription regulation</keyword>
<dbReference type="CDD" id="cd06267">
    <property type="entry name" value="PBP1_LacI_sugar_binding-like"/>
    <property type="match status" value="1"/>
</dbReference>
<evidence type="ECO:0000313" key="5">
    <source>
        <dbReference type="EMBL" id="CUP99045.1"/>
    </source>
</evidence>
<protein>
    <submittedName>
        <fullName evidence="5">Transcriptional regulator</fullName>
    </submittedName>
</protein>
<gene>
    <name evidence="5" type="primary">cytR</name>
    <name evidence="5" type="ORF">ERS852568_01460</name>
</gene>
<dbReference type="SMART" id="SM00354">
    <property type="entry name" value="HTH_LACI"/>
    <property type="match status" value="1"/>
</dbReference>
<evidence type="ECO:0000256" key="3">
    <source>
        <dbReference type="ARBA" id="ARBA00023163"/>
    </source>
</evidence>
<dbReference type="InterPro" id="IPR010982">
    <property type="entry name" value="Lambda_DNA-bd_dom_sf"/>
</dbReference>
<dbReference type="PANTHER" id="PTHR30146">
    <property type="entry name" value="LACI-RELATED TRANSCRIPTIONAL REPRESSOR"/>
    <property type="match status" value="1"/>
</dbReference>
<dbReference type="PANTHER" id="PTHR30146:SF109">
    <property type="entry name" value="HTH-TYPE TRANSCRIPTIONAL REGULATOR GALS"/>
    <property type="match status" value="1"/>
</dbReference>
<dbReference type="Pfam" id="PF00356">
    <property type="entry name" value="LacI"/>
    <property type="match status" value="1"/>
</dbReference>
<evidence type="ECO:0000256" key="2">
    <source>
        <dbReference type="ARBA" id="ARBA00023125"/>
    </source>
</evidence>
<dbReference type="CDD" id="cd01392">
    <property type="entry name" value="HTH_LacI"/>
    <property type="match status" value="1"/>
</dbReference>
<keyword evidence="3" id="KW-0804">Transcription</keyword>
<dbReference type="InterPro" id="IPR000843">
    <property type="entry name" value="HTH_LacI"/>
</dbReference>
<name>A0A174SUG7_9CLOT</name>
<evidence type="ECO:0000313" key="6">
    <source>
        <dbReference type="Proteomes" id="UP000095563"/>
    </source>
</evidence>
<dbReference type="RefSeq" id="WP_055207414.1">
    <property type="nucleotide sequence ID" value="NZ_CP124319.1"/>
</dbReference>
<dbReference type="Pfam" id="PF13377">
    <property type="entry name" value="Peripla_BP_3"/>
    <property type="match status" value="1"/>
</dbReference>
<feature type="domain" description="HTH lacI-type" evidence="4">
    <location>
        <begin position="2"/>
        <end position="56"/>
    </location>
</feature>
<proteinExistence type="predicted"/>
<organism evidence="5 6">
    <name type="scientific">Clostridium baratii</name>
    <dbReference type="NCBI Taxonomy" id="1561"/>
    <lineage>
        <taxon>Bacteria</taxon>
        <taxon>Bacillati</taxon>
        <taxon>Bacillota</taxon>
        <taxon>Clostridia</taxon>
        <taxon>Eubacteriales</taxon>
        <taxon>Clostridiaceae</taxon>
        <taxon>Clostridium</taxon>
    </lineage>
</organism>
<dbReference type="InterPro" id="IPR028082">
    <property type="entry name" value="Peripla_BP_I"/>
</dbReference>
<sequence>MSTIKDISRKCHVSISTVSRALNGYNDINEETKELVLRTAKELDYIPNKHARELVKRNSNHLVIITKALNEQDNLFQILRGLYSYGEKFNYSVSLFTLGTSIKCGKSYYKFCRENNIAGALLYGIHTNDPYIKELIDKKFPTVMIDCEITGEKVANISINNFKAAYEAVSHMINNGCKNIKTIQGGEGSYVTKERVKGYIKALEDNNIKVKKEDIYYGNFSKEFGEKTIKKIIKNKDVDGIFCGADSIAIGVYQGLNTLNINIPTEISVVGFGDIEMAEYLSPALSTIRQSMYNFGYEGGKVLDKLIKDEEVKKIVRLEHEFIKRRSVR</sequence>
<dbReference type="GO" id="GO:0000976">
    <property type="term" value="F:transcription cis-regulatory region binding"/>
    <property type="evidence" value="ECO:0007669"/>
    <property type="project" value="TreeGrafter"/>
</dbReference>
<dbReference type="GO" id="GO:0003700">
    <property type="term" value="F:DNA-binding transcription factor activity"/>
    <property type="evidence" value="ECO:0007669"/>
    <property type="project" value="TreeGrafter"/>
</dbReference>
<dbReference type="Gene3D" id="1.10.260.40">
    <property type="entry name" value="lambda repressor-like DNA-binding domains"/>
    <property type="match status" value="1"/>
</dbReference>
<evidence type="ECO:0000256" key="1">
    <source>
        <dbReference type="ARBA" id="ARBA00023015"/>
    </source>
</evidence>
<dbReference type="PROSITE" id="PS50932">
    <property type="entry name" value="HTH_LACI_2"/>
    <property type="match status" value="1"/>
</dbReference>
<dbReference type="AlphaFoldDB" id="A0A174SUG7"/>
<dbReference type="InterPro" id="IPR046335">
    <property type="entry name" value="LacI/GalR-like_sensor"/>
</dbReference>
<dbReference type="SUPFAM" id="SSF47413">
    <property type="entry name" value="lambda repressor-like DNA-binding domains"/>
    <property type="match status" value="1"/>
</dbReference>
<keyword evidence="2" id="KW-0238">DNA-binding</keyword>
<dbReference type="Proteomes" id="UP000095563">
    <property type="component" value="Unassembled WGS sequence"/>
</dbReference>